<sequence length="151" mass="16590">MRRSALTCAQALGRAIANLLQTRPADAAEQLRLLLQGAEAWVPVGHGMMFQADTLLILAFRPEFPSSTVGEPMTAITDAAMLASRLDAADPSERNRALASFSIPRDARLRILQREGAANWRLAIATFSSKQKRYCSGITNDKHGWIIKNIE</sequence>
<accession>A0A841J662</accession>
<reference evidence="1 2" key="1">
    <citation type="submission" date="2020-08" db="EMBL/GenBank/DDBJ databases">
        <title>Genomic Encyclopedia of Type Strains, Phase IV (KMG-IV): sequencing the most valuable type-strain genomes for metagenomic binning, comparative biology and taxonomic classification.</title>
        <authorList>
            <person name="Goeker M."/>
        </authorList>
    </citation>
    <scope>NUCLEOTIDE SEQUENCE [LARGE SCALE GENOMIC DNA]</scope>
    <source>
        <strain evidence="1 2">DSM 102255</strain>
    </source>
</reference>
<organism evidence="1 2">
    <name type="scientific">Sphingobium subterraneum</name>
    <dbReference type="NCBI Taxonomy" id="627688"/>
    <lineage>
        <taxon>Bacteria</taxon>
        <taxon>Pseudomonadati</taxon>
        <taxon>Pseudomonadota</taxon>
        <taxon>Alphaproteobacteria</taxon>
        <taxon>Sphingomonadales</taxon>
        <taxon>Sphingomonadaceae</taxon>
        <taxon>Sphingobium</taxon>
    </lineage>
</organism>
<keyword evidence="2" id="KW-1185">Reference proteome</keyword>
<protein>
    <submittedName>
        <fullName evidence="1">Uncharacterized protein</fullName>
    </submittedName>
</protein>
<dbReference type="AlphaFoldDB" id="A0A841J662"/>
<gene>
    <name evidence="1" type="ORF">FHS92_001430</name>
</gene>
<comment type="caution">
    <text evidence="1">The sequence shown here is derived from an EMBL/GenBank/DDBJ whole genome shotgun (WGS) entry which is preliminary data.</text>
</comment>
<dbReference type="Proteomes" id="UP000552700">
    <property type="component" value="Unassembled WGS sequence"/>
</dbReference>
<dbReference type="RefSeq" id="WP_184079077.1">
    <property type="nucleotide sequence ID" value="NZ_JACIJP010000002.1"/>
</dbReference>
<name>A0A841J662_9SPHN</name>
<evidence type="ECO:0000313" key="1">
    <source>
        <dbReference type="EMBL" id="MBB6123701.1"/>
    </source>
</evidence>
<proteinExistence type="predicted"/>
<dbReference type="EMBL" id="JACIJP010000002">
    <property type="protein sequence ID" value="MBB6123701.1"/>
    <property type="molecule type" value="Genomic_DNA"/>
</dbReference>
<evidence type="ECO:0000313" key="2">
    <source>
        <dbReference type="Proteomes" id="UP000552700"/>
    </source>
</evidence>